<protein>
    <submittedName>
        <fullName evidence="1">DUF3486 family protein</fullName>
    </submittedName>
</protein>
<dbReference type="Pfam" id="PF11985">
    <property type="entry name" value="Phage_Mu_Gp27"/>
    <property type="match status" value="1"/>
</dbReference>
<dbReference type="AlphaFoldDB" id="A0A926IZ84"/>
<accession>A0A926IZ84</accession>
<sequence length="199" mass="21807">MTNCWGSRPPRPRTPRAKIQQLPDDIRSQLSAMLRSGSMSQKDILEEVNALILESGLPPEEQISRTGLNRLPSGWKRQAAAWLRLAKSPRCGHQTRPGPTSEVGKLLQEFVRTMAFETSMKMMDASDGEDGKMIDPKSLGQLALVIQRVEQAAMTSHKGREEIRAAFAAEAATAAEDCKQAGLTAETAAEIRRQILGIA</sequence>
<reference evidence="1" key="1">
    <citation type="submission" date="2020-07" db="EMBL/GenBank/DDBJ databases">
        <title>Carbapenem Resistant Aeromonas hydrophila Carrying blacphA7 Isolated from Two Solid Organ Transplant Patients.</title>
        <authorList>
            <person name="Hilt E."/>
            <person name="Fitzwater S.P."/>
            <person name="Ward K."/>
            <person name="De St Maurice A."/>
            <person name="Chandrasekaran S."/>
            <person name="Garner O.B."/>
            <person name="Yang S."/>
        </authorList>
    </citation>
    <scope>NUCLEOTIDE SEQUENCE</scope>
    <source>
        <strain evidence="1">B-1</strain>
    </source>
</reference>
<dbReference type="EMBL" id="JACLAN010000020">
    <property type="protein sequence ID" value="MBC8674466.1"/>
    <property type="molecule type" value="Genomic_DNA"/>
</dbReference>
<dbReference type="InterPro" id="IPR021874">
    <property type="entry name" value="Phage_Mu_Gp27"/>
</dbReference>
<comment type="caution">
    <text evidence="1">The sequence shown here is derived from an EMBL/GenBank/DDBJ whole genome shotgun (WGS) entry which is preliminary data.</text>
</comment>
<organism evidence="1">
    <name type="scientific">Aeromonas hydrophila</name>
    <dbReference type="NCBI Taxonomy" id="644"/>
    <lineage>
        <taxon>Bacteria</taxon>
        <taxon>Pseudomonadati</taxon>
        <taxon>Pseudomonadota</taxon>
        <taxon>Gammaproteobacteria</taxon>
        <taxon>Aeromonadales</taxon>
        <taxon>Aeromonadaceae</taxon>
        <taxon>Aeromonas</taxon>
    </lineage>
</organism>
<name>A0A926IZ84_AERHY</name>
<evidence type="ECO:0000313" key="1">
    <source>
        <dbReference type="EMBL" id="MBC8674466.1"/>
    </source>
</evidence>
<proteinExistence type="predicted"/>
<gene>
    <name evidence="1" type="ORF">H2136_23245</name>
</gene>